<dbReference type="EMBL" id="ABID01000028">
    <property type="protein sequence ID" value="EDQ03250.1"/>
    <property type="molecule type" value="Genomic_DNA"/>
</dbReference>
<keyword evidence="1" id="KW-0472">Membrane</keyword>
<evidence type="ECO:0000256" key="1">
    <source>
        <dbReference type="SAM" id="Phobius"/>
    </source>
</evidence>
<comment type="caution">
    <text evidence="2">The sequence shown here is derived from an EMBL/GenBank/DDBJ whole genome shotgun (WGS) entry which is preliminary data.</text>
</comment>
<protein>
    <submittedName>
        <fullName evidence="2">Uncharacterized protein</fullName>
    </submittedName>
</protein>
<gene>
    <name evidence="2" type="ORF">OIHEL45_19661</name>
</gene>
<feature type="transmembrane region" description="Helical" evidence="1">
    <location>
        <begin position="45"/>
        <end position="62"/>
    </location>
</feature>
<keyword evidence="1" id="KW-0812">Transmembrane</keyword>
<keyword evidence="3" id="KW-1185">Reference proteome</keyword>
<evidence type="ECO:0000313" key="2">
    <source>
        <dbReference type="EMBL" id="EDQ03250.1"/>
    </source>
</evidence>
<proteinExistence type="predicted"/>
<keyword evidence="1" id="KW-1133">Transmembrane helix</keyword>
<name>A0ABP2D4N7_9RHOB</name>
<organism evidence="2 3">
    <name type="scientific">Sulfitobacter indolifex HEL-45</name>
    <dbReference type="NCBI Taxonomy" id="391624"/>
    <lineage>
        <taxon>Bacteria</taxon>
        <taxon>Pseudomonadati</taxon>
        <taxon>Pseudomonadota</taxon>
        <taxon>Alphaproteobacteria</taxon>
        <taxon>Rhodobacterales</taxon>
        <taxon>Roseobacteraceae</taxon>
        <taxon>Sulfitobacter</taxon>
    </lineage>
</organism>
<evidence type="ECO:0000313" key="3">
    <source>
        <dbReference type="Proteomes" id="UP000003257"/>
    </source>
</evidence>
<sequence length="63" mass="7069">MRNGRADDGTFMPSLLPTSAIIRVNNELRNTPLEPKMTRYWKSDLILMIGYSSIAAVLVFAVL</sequence>
<dbReference type="Proteomes" id="UP000003257">
    <property type="component" value="Unassembled WGS sequence"/>
</dbReference>
<reference evidence="2 3" key="1">
    <citation type="submission" date="2007-11" db="EMBL/GenBank/DDBJ databases">
        <authorList>
            <person name="Wagner-Dobler I."/>
            <person name="Ferriera S."/>
            <person name="Johnson J."/>
            <person name="Kravitz S."/>
            <person name="Beeson K."/>
            <person name="Sutton G."/>
            <person name="Rogers Y.-H."/>
            <person name="Friedman R."/>
            <person name="Frazier M."/>
            <person name="Venter J.C."/>
        </authorList>
    </citation>
    <scope>NUCLEOTIDE SEQUENCE [LARGE SCALE GENOMIC DNA]</scope>
    <source>
        <strain evidence="2 3">HEL-45</strain>
    </source>
</reference>
<accession>A0ABP2D4N7</accession>